<sequence>MGRLTHVGGEIVRLKVGVSDEAAGTVGFEPVGMFYELGPGEYLYACLNEVQLRSLEVTSWSGGVSLWVRGEFVVLDSRGNVLDEIWGG</sequence>
<keyword evidence="2" id="KW-1185">Reference proteome</keyword>
<gene>
    <name evidence="1" type="ORF">LX15_003831</name>
</gene>
<dbReference type="RefSeq" id="WP_253670988.1">
    <property type="nucleotide sequence ID" value="NZ_JAMTCP010000023.1"/>
</dbReference>
<dbReference type="EMBL" id="JAMTCP010000023">
    <property type="protein sequence ID" value="MCP2260120.1"/>
    <property type="molecule type" value="Genomic_DNA"/>
</dbReference>
<evidence type="ECO:0000313" key="1">
    <source>
        <dbReference type="EMBL" id="MCP2260120.1"/>
    </source>
</evidence>
<evidence type="ECO:0000313" key="2">
    <source>
        <dbReference type="Proteomes" id="UP001205311"/>
    </source>
</evidence>
<comment type="caution">
    <text evidence="1">The sequence shown here is derived from an EMBL/GenBank/DDBJ whole genome shotgun (WGS) entry which is preliminary data.</text>
</comment>
<name>A0ABT1HXK9_STRSD</name>
<accession>A0ABT1HXK9</accession>
<organism evidence="1 2">
    <name type="scientific">Streptoalloteichus tenebrarius (strain ATCC 17920 / DSM 40477 / JCM 4838 / CBS 697.72 / NBRC 16177 / NCIMB 11028 / NRRL B-12390 / A12253. 1 / ISP 5477)</name>
    <name type="common">Streptomyces tenebrarius</name>
    <dbReference type="NCBI Taxonomy" id="1933"/>
    <lineage>
        <taxon>Bacteria</taxon>
        <taxon>Bacillati</taxon>
        <taxon>Actinomycetota</taxon>
        <taxon>Actinomycetes</taxon>
        <taxon>Pseudonocardiales</taxon>
        <taxon>Pseudonocardiaceae</taxon>
        <taxon>Streptoalloteichus</taxon>
    </lineage>
</organism>
<reference evidence="1 2" key="1">
    <citation type="submission" date="2022-06" db="EMBL/GenBank/DDBJ databases">
        <title>Genomic Encyclopedia of Archaeal and Bacterial Type Strains, Phase II (KMG-II): from individual species to whole genera.</title>
        <authorList>
            <person name="Goeker M."/>
        </authorList>
    </citation>
    <scope>NUCLEOTIDE SEQUENCE [LARGE SCALE GENOMIC DNA]</scope>
    <source>
        <strain evidence="1 2">DSM 40477</strain>
    </source>
</reference>
<dbReference type="Proteomes" id="UP001205311">
    <property type="component" value="Unassembled WGS sequence"/>
</dbReference>
<protein>
    <submittedName>
        <fullName evidence="1">Uncharacterized protein</fullName>
    </submittedName>
</protein>
<proteinExistence type="predicted"/>